<evidence type="ECO:0000313" key="1">
    <source>
        <dbReference type="EnsemblMetazoa" id="GBRI012197-PA"/>
    </source>
</evidence>
<dbReference type="AlphaFoldDB" id="A0A1A9WAF5"/>
<name>A0A1A9WAF5_9MUSC</name>
<reference evidence="1" key="2">
    <citation type="submission" date="2020-05" db="UniProtKB">
        <authorList>
            <consortium name="EnsemblMetazoa"/>
        </authorList>
    </citation>
    <scope>IDENTIFICATION</scope>
    <source>
        <strain evidence="1">IAEA</strain>
    </source>
</reference>
<dbReference type="Proteomes" id="UP000091820">
    <property type="component" value="Unassembled WGS sequence"/>
</dbReference>
<keyword evidence="2" id="KW-1185">Reference proteome</keyword>
<protein>
    <submittedName>
        <fullName evidence="1">Uncharacterized protein</fullName>
    </submittedName>
</protein>
<evidence type="ECO:0000313" key="2">
    <source>
        <dbReference type="Proteomes" id="UP000091820"/>
    </source>
</evidence>
<proteinExistence type="predicted"/>
<organism evidence="1 2">
    <name type="scientific">Glossina brevipalpis</name>
    <dbReference type="NCBI Taxonomy" id="37001"/>
    <lineage>
        <taxon>Eukaryota</taxon>
        <taxon>Metazoa</taxon>
        <taxon>Ecdysozoa</taxon>
        <taxon>Arthropoda</taxon>
        <taxon>Hexapoda</taxon>
        <taxon>Insecta</taxon>
        <taxon>Pterygota</taxon>
        <taxon>Neoptera</taxon>
        <taxon>Endopterygota</taxon>
        <taxon>Diptera</taxon>
        <taxon>Brachycera</taxon>
        <taxon>Muscomorpha</taxon>
        <taxon>Hippoboscoidea</taxon>
        <taxon>Glossinidae</taxon>
        <taxon>Glossina</taxon>
    </lineage>
</organism>
<accession>A0A1A9WAF5</accession>
<reference evidence="2" key="1">
    <citation type="submission" date="2014-03" db="EMBL/GenBank/DDBJ databases">
        <authorList>
            <person name="Aksoy S."/>
            <person name="Warren W."/>
            <person name="Wilson R.K."/>
        </authorList>
    </citation>
    <scope>NUCLEOTIDE SEQUENCE [LARGE SCALE GENOMIC DNA]</scope>
    <source>
        <strain evidence="2">IAEA</strain>
    </source>
</reference>
<dbReference type="EnsemblMetazoa" id="GBRI012197-RA">
    <property type="protein sequence ID" value="GBRI012197-PA"/>
    <property type="gene ID" value="GBRI012197"/>
</dbReference>
<sequence length="121" mass="13984">MYKAGSKASFDLSLKFALITEYNAQDFDILDLKLTMSALPYIYKLVNYVPLFRGRQLCDWQNVHVKFLQSVILKDIVHIDTHFHLSASGNALSVHSFDDKPYHSNYSGTASHRLKRRITYN</sequence>
<dbReference type="VEuPathDB" id="VectorBase:GBRI012197"/>